<proteinExistence type="predicted"/>
<keyword evidence="2" id="KW-1185">Reference proteome</keyword>
<protein>
    <submittedName>
        <fullName evidence="1">Uncharacterized protein</fullName>
    </submittedName>
</protein>
<organism evidence="1 2">
    <name type="scientific">Roseofilum reptotaenium AO1-A</name>
    <dbReference type="NCBI Taxonomy" id="1925591"/>
    <lineage>
        <taxon>Bacteria</taxon>
        <taxon>Bacillati</taxon>
        <taxon>Cyanobacteriota</taxon>
        <taxon>Cyanophyceae</taxon>
        <taxon>Desertifilales</taxon>
        <taxon>Desertifilaceae</taxon>
        <taxon>Roseofilum</taxon>
    </lineage>
</organism>
<reference evidence="1" key="1">
    <citation type="submission" date="2016-10" db="EMBL/GenBank/DDBJ databases">
        <title>CRISPR-Cas defence system in Roseofilum reptotaenium: evidence of a bacteriophage-cyanobacterium arms race in the coral black band disease.</title>
        <authorList>
            <person name="Buerger P."/>
            <person name="Wood-Charlson E.M."/>
            <person name="Weynberg K.D."/>
            <person name="Willis B."/>
            <person name="Van Oppen M.J."/>
        </authorList>
    </citation>
    <scope>NUCLEOTIDE SEQUENCE [LARGE SCALE GENOMIC DNA]</scope>
    <source>
        <strain evidence="1">AO1-A</strain>
    </source>
</reference>
<name>A0A1L9QXQ8_9CYAN</name>
<gene>
    <name evidence="1" type="ORF">BI308_02550</name>
</gene>
<dbReference type="EMBL" id="MLAW01000002">
    <property type="protein sequence ID" value="OJJ27377.1"/>
    <property type="molecule type" value="Genomic_DNA"/>
</dbReference>
<dbReference type="AlphaFoldDB" id="A0A1L9QXQ8"/>
<sequence length="88" mass="10336">MIVQTKDYAIRLSKNCKLEVRRHGYNLATGEVDYRVVVYFFKKGEKIHEEEIARYNSEEEARKLFSELVTAWASGEKLFSVPDIDYVN</sequence>
<dbReference type="STRING" id="1925591.BI308_02550"/>
<accession>A0A1L9QXQ8</accession>
<dbReference type="Proteomes" id="UP000183940">
    <property type="component" value="Unassembled WGS sequence"/>
</dbReference>
<evidence type="ECO:0000313" key="1">
    <source>
        <dbReference type="EMBL" id="OJJ27377.1"/>
    </source>
</evidence>
<evidence type="ECO:0000313" key="2">
    <source>
        <dbReference type="Proteomes" id="UP000183940"/>
    </source>
</evidence>
<comment type="caution">
    <text evidence="1">The sequence shown here is derived from an EMBL/GenBank/DDBJ whole genome shotgun (WGS) entry which is preliminary data.</text>
</comment>